<reference evidence="2" key="1">
    <citation type="submission" date="2022-03" db="EMBL/GenBank/DDBJ databases">
        <authorList>
            <person name="Martin C."/>
        </authorList>
    </citation>
    <scope>NUCLEOTIDE SEQUENCE</scope>
</reference>
<evidence type="ECO:0000313" key="3">
    <source>
        <dbReference type="Proteomes" id="UP000749559"/>
    </source>
</evidence>
<dbReference type="PANTHER" id="PTHR34180:SF1">
    <property type="entry name" value="BETA-ALANYL-DOPAMINE_CARCININE HYDROLASE"/>
    <property type="match status" value="1"/>
</dbReference>
<dbReference type="InterPro" id="IPR047794">
    <property type="entry name" value="C45_proenzyme-like"/>
</dbReference>
<accession>A0A8J1Y3P4</accession>
<dbReference type="Pfam" id="PF03417">
    <property type="entry name" value="AAT"/>
    <property type="match status" value="1"/>
</dbReference>
<name>A0A8J1Y3P4_OWEFU</name>
<evidence type="ECO:0000259" key="1">
    <source>
        <dbReference type="Pfam" id="PF03417"/>
    </source>
</evidence>
<dbReference type="OrthoDB" id="189997at2759"/>
<feature type="domain" description="Peptidase C45 hydrolase" evidence="1">
    <location>
        <begin position="116"/>
        <end position="358"/>
    </location>
</feature>
<proteinExistence type="predicted"/>
<gene>
    <name evidence="2" type="ORF">OFUS_LOCUS13897</name>
</gene>
<protein>
    <recommendedName>
        <fullName evidence="1">Peptidase C45 hydrolase domain-containing protein</fullName>
    </recommendedName>
</protein>
<comment type="caution">
    <text evidence="2">The sequence shown here is derived from an EMBL/GenBank/DDBJ whole genome shotgun (WGS) entry which is preliminary data.</text>
</comment>
<organism evidence="2 3">
    <name type="scientific">Owenia fusiformis</name>
    <name type="common">Polychaete worm</name>
    <dbReference type="NCBI Taxonomy" id="6347"/>
    <lineage>
        <taxon>Eukaryota</taxon>
        <taxon>Metazoa</taxon>
        <taxon>Spiralia</taxon>
        <taxon>Lophotrochozoa</taxon>
        <taxon>Annelida</taxon>
        <taxon>Polychaeta</taxon>
        <taxon>Sedentaria</taxon>
        <taxon>Canalipalpata</taxon>
        <taxon>Sabellida</taxon>
        <taxon>Oweniida</taxon>
        <taxon>Oweniidae</taxon>
        <taxon>Owenia</taxon>
    </lineage>
</organism>
<keyword evidence="3" id="KW-1185">Reference proteome</keyword>
<dbReference type="Proteomes" id="UP000749559">
    <property type="component" value="Unassembled WGS sequence"/>
</dbReference>
<dbReference type="NCBIfam" id="NF040521">
    <property type="entry name" value="C45_proenzyme"/>
    <property type="match status" value="1"/>
</dbReference>
<dbReference type="InterPro" id="IPR047801">
    <property type="entry name" value="Peptidase_C45"/>
</dbReference>
<dbReference type="EMBL" id="CAIIXF020000007">
    <property type="protein sequence ID" value="CAH1788346.1"/>
    <property type="molecule type" value="Genomic_DNA"/>
</dbReference>
<dbReference type="AlphaFoldDB" id="A0A8J1Y3P4"/>
<sequence>MTSIPILVFKGSHYELGYKIGTTFKNEIRKTLLELHKDNLQKCLDFYETKAGNVFCEGFLKAGYERFPHIMEELKGMAKATEIPLQMMLINNLEREILAKITPMDESPGCTDVFVNNGTTRAWGHNEDGWPEMKPYTFFVMANIDPYISTNGSSYPREKFAAHCYPGNLPGWDFGFNYHGFAYSMNILMPKEVGVNTVCEVVLMRGMLSCSSVSEARERILQEGYGISCGLSFQFSMVGEDHIYNIECAPNKPRSLISEIVIKAGGEHTPDGFFVRSNNYIHMPGQQTTIPSVFEREKIWKTYSPTSIQDIRTLLGDTQHAEFPIYRTGTKSDIWATVCTAVFDMNKKHLMFFRDNPATTDQLLTIPFDILNMIW</sequence>
<dbReference type="Gene3D" id="3.60.60.10">
    <property type="entry name" value="Penicillin V Acylase, Chain A"/>
    <property type="match status" value="1"/>
</dbReference>
<dbReference type="PANTHER" id="PTHR34180">
    <property type="entry name" value="PEPTIDASE C45"/>
    <property type="match status" value="1"/>
</dbReference>
<evidence type="ECO:0000313" key="2">
    <source>
        <dbReference type="EMBL" id="CAH1788346.1"/>
    </source>
</evidence>
<dbReference type="InterPro" id="IPR005079">
    <property type="entry name" value="Peptidase_C45_hydrolase"/>
</dbReference>